<feature type="non-terminal residue" evidence="4">
    <location>
        <position position="1"/>
    </location>
</feature>
<reference evidence="4" key="1">
    <citation type="submission" date="2013-12" db="EMBL/GenBank/DDBJ databases">
        <title>A Varibaculum cambriense genome reconstructed from a premature infant gut community with otherwise low bacterial novelty that shifts toward anaerobic metabolism during the third week of life.</title>
        <authorList>
            <person name="Brown C.T."/>
            <person name="Sharon I."/>
            <person name="Thomas B.C."/>
            <person name="Castelle C.J."/>
            <person name="Morowitz M.J."/>
            <person name="Banfield J.F."/>
        </authorList>
    </citation>
    <scope>NUCLEOTIDE SEQUENCE</scope>
</reference>
<dbReference type="PANTHER" id="PTHR43356:SF3">
    <property type="entry name" value="PHOSPHATE ACETYLTRANSFERASE"/>
    <property type="match status" value="1"/>
</dbReference>
<proteinExistence type="predicted"/>
<gene>
    <name evidence="4" type="ORF">Q604_UNBC13648G0001</name>
</gene>
<dbReference type="InterPro" id="IPR050500">
    <property type="entry name" value="Phos_Acetyltrans/Butyryltrans"/>
</dbReference>
<accession>W1XQZ0</accession>
<dbReference type="InterPro" id="IPR042113">
    <property type="entry name" value="P_AcTrfase_dom1"/>
</dbReference>
<sequence length="40" mass="4268">SIGPIVQGMRKPVNDLSRGALVDDIVYTIALTAIQSAQQQ</sequence>
<dbReference type="EMBL" id="AZMM01013648">
    <property type="protein sequence ID" value="ETJ31870.1"/>
    <property type="molecule type" value="Genomic_DNA"/>
</dbReference>
<dbReference type="Pfam" id="PF01515">
    <property type="entry name" value="PTA_PTB"/>
    <property type="match status" value="1"/>
</dbReference>
<organism evidence="4">
    <name type="scientific">human gut metagenome</name>
    <dbReference type="NCBI Taxonomy" id="408170"/>
    <lineage>
        <taxon>unclassified sequences</taxon>
        <taxon>metagenomes</taxon>
        <taxon>organismal metagenomes</taxon>
    </lineage>
</organism>
<dbReference type="AlphaFoldDB" id="W1XQZ0"/>
<evidence type="ECO:0000256" key="2">
    <source>
        <dbReference type="ARBA" id="ARBA00023315"/>
    </source>
</evidence>
<feature type="domain" description="Phosphate acetyl/butaryl transferase" evidence="3">
    <location>
        <begin position="2"/>
        <end position="33"/>
    </location>
</feature>
<protein>
    <submittedName>
        <fullName evidence="4">Phosphate acetyltransferase</fullName>
    </submittedName>
</protein>
<keyword evidence="2" id="KW-0012">Acyltransferase</keyword>
<evidence type="ECO:0000256" key="1">
    <source>
        <dbReference type="ARBA" id="ARBA00022679"/>
    </source>
</evidence>
<dbReference type="Gene3D" id="3.40.50.10950">
    <property type="match status" value="1"/>
</dbReference>
<dbReference type="InterPro" id="IPR002505">
    <property type="entry name" value="PTA_PTB"/>
</dbReference>
<keyword evidence="1 4" id="KW-0808">Transferase</keyword>
<dbReference type="PANTHER" id="PTHR43356">
    <property type="entry name" value="PHOSPHATE ACETYLTRANSFERASE"/>
    <property type="match status" value="1"/>
</dbReference>
<name>W1XQZ0_9ZZZZ</name>
<evidence type="ECO:0000313" key="4">
    <source>
        <dbReference type="EMBL" id="ETJ31870.1"/>
    </source>
</evidence>
<comment type="caution">
    <text evidence="4">The sequence shown here is derived from an EMBL/GenBank/DDBJ whole genome shotgun (WGS) entry which is preliminary data.</text>
</comment>
<evidence type="ECO:0000259" key="3">
    <source>
        <dbReference type="Pfam" id="PF01515"/>
    </source>
</evidence>
<dbReference type="SUPFAM" id="SSF53659">
    <property type="entry name" value="Isocitrate/Isopropylmalate dehydrogenase-like"/>
    <property type="match status" value="1"/>
</dbReference>
<dbReference type="GO" id="GO:0016746">
    <property type="term" value="F:acyltransferase activity"/>
    <property type="evidence" value="ECO:0007669"/>
    <property type="project" value="UniProtKB-KW"/>
</dbReference>